<dbReference type="Pfam" id="PF00111">
    <property type="entry name" value="Fer2"/>
    <property type="match status" value="1"/>
</dbReference>
<evidence type="ECO:0000259" key="2">
    <source>
        <dbReference type="Pfam" id="PF14574"/>
    </source>
</evidence>
<reference evidence="4" key="1">
    <citation type="submission" date="2020-09" db="EMBL/GenBank/DDBJ databases">
        <title>New species isolated from human feces.</title>
        <authorList>
            <person name="Kitahara M."/>
            <person name="Shigeno Y."/>
            <person name="Shime M."/>
            <person name="Matsumoto Y."/>
            <person name="Nakamura S."/>
            <person name="Motooka D."/>
            <person name="Fukuoka S."/>
            <person name="Nishikawa H."/>
            <person name="Benno Y."/>
        </authorList>
    </citation>
    <scope>NUCLEOTIDE SEQUENCE</scope>
    <source>
        <strain evidence="4">MM35</strain>
        <plasmid evidence="4">pMM35_01</plasmid>
    </source>
</reference>
<dbReference type="InterPro" id="IPR042259">
    <property type="entry name" value="Raco-like_middle_sf"/>
</dbReference>
<dbReference type="SUPFAM" id="SSF53067">
    <property type="entry name" value="Actin-like ATPase domain"/>
    <property type="match status" value="1"/>
</dbReference>
<feature type="domain" description="RACo-like middle region" evidence="3">
    <location>
        <begin position="115"/>
        <end position="271"/>
    </location>
</feature>
<dbReference type="InterPro" id="IPR036010">
    <property type="entry name" value="2Fe-2S_ferredoxin-like_sf"/>
</dbReference>
<evidence type="ECO:0000313" key="4">
    <source>
        <dbReference type="EMBL" id="BCK80028.1"/>
    </source>
</evidence>
<dbReference type="GO" id="GO:0051536">
    <property type="term" value="F:iron-sulfur cluster binding"/>
    <property type="evidence" value="ECO:0007669"/>
    <property type="project" value="InterPro"/>
</dbReference>
<dbReference type="Pfam" id="PF17651">
    <property type="entry name" value="Raco_middle"/>
    <property type="match status" value="1"/>
</dbReference>
<dbReference type="InterPro" id="IPR052911">
    <property type="entry name" value="Corrinoid_activation_enz"/>
</dbReference>
<dbReference type="PANTHER" id="PTHR42895:SF2">
    <property type="entry name" value="IRON-SULFUR CLUSTER PROTEIN"/>
    <property type="match status" value="1"/>
</dbReference>
<dbReference type="AlphaFoldDB" id="A0A810PUN9"/>
<evidence type="ECO:0000259" key="3">
    <source>
        <dbReference type="Pfam" id="PF17651"/>
    </source>
</evidence>
<evidence type="ECO:0008006" key="6">
    <source>
        <dbReference type="Google" id="ProtNLM"/>
    </source>
</evidence>
<dbReference type="InterPro" id="IPR012675">
    <property type="entry name" value="Beta-grasp_dom_sf"/>
</dbReference>
<dbReference type="InterPro" id="IPR027980">
    <property type="entry name" value="RACo_C"/>
</dbReference>
<name>A0A810PUN9_9FIRM</name>
<accession>A0A810PUN9</accession>
<keyword evidence="4" id="KW-0614">Plasmid</keyword>
<dbReference type="InterPro" id="IPR043129">
    <property type="entry name" value="ATPase_NBD"/>
</dbReference>
<proteinExistence type="predicted"/>
<evidence type="ECO:0000313" key="5">
    <source>
        <dbReference type="Proteomes" id="UP000681343"/>
    </source>
</evidence>
<organism evidence="4 5">
    <name type="scientific">Vescimonas fastidiosa</name>
    <dbReference type="NCBI Taxonomy" id="2714353"/>
    <lineage>
        <taxon>Bacteria</taxon>
        <taxon>Bacillati</taxon>
        <taxon>Bacillota</taxon>
        <taxon>Clostridia</taxon>
        <taxon>Eubacteriales</taxon>
        <taxon>Oscillospiraceae</taxon>
        <taxon>Vescimonas</taxon>
    </lineage>
</organism>
<protein>
    <recommendedName>
        <fullName evidence="6">DUF4445 domain-containing protein</fullName>
    </recommendedName>
</protein>
<geneLocation type="plasmid" evidence="4 5">
    <name>pMM35_01</name>
</geneLocation>
<dbReference type="EMBL" id="AP023416">
    <property type="protein sequence ID" value="BCK80028.1"/>
    <property type="molecule type" value="Genomic_DNA"/>
</dbReference>
<dbReference type="CDD" id="cd00207">
    <property type="entry name" value="fer2"/>
    <property type="match status" value="1"/>
</dbReference>
<keyword evidence="5" id="KW-1185">Reference proteome</keyword>
<dbReference type="KEGG" id="vfa:MM35RIKEN_22200"/>
<dbReference type="SUPFAM" id="SSF54292">
    <property type="entry name" value="2Fe-2S ferredoxin-like"/>
    <property type="match status" value="1"/>
</dbReference>
<sequence length="506" mass="52880">MPQITIHDAAGAVSVRKVPLGTLLLHALGGGVEAPCGGHGRCGKCRVTVQGALSSPDPRETSLLGAALRRGVRLACLTTVEGDCTVTLGADRAVRVIRSDGTMPAFAPEPIFEKYGAAVDIGTTTLAARLYDRAGVLLAQAAAPNPQRIYGADVITRTEKSLAGEREALARCIREGIDSLLRKMSAQAGIPPEAVDTVVLTGNTAMLYLLTARDVDCLSHAPFLADELFGRYAEPEELRLSAAPKARLYLPRCISAFVGADITSALVASQICTRDESALLADIGTNGELALWHKGRLLCCSTAAGPVFEGATISRGMQASPGAIHRVTYENGKISCRTIESAPAAGICGSGLIDAAAVFLRAGIIDETGAFTDEEDAYPLTPEVSLTQKDIRMLQLAKSAICAGMLTLLEAGDLGAEGPARLVIAGGFGSFLDLHSAACIGLYPPALEIRARTIGNAALAGASMMLLRGKYRQQAAALAELAETVDLSASPVFRENYVECMGFETP</sequence>
<feature type="domain" description="RACo C-terminal" evidence="2">
    <location>
        <begin position="277"/>
        <end position="502"/>
    </location>
</feature>
<dbReference type="Pfam" id="PF14574">
    <property type="entry name" value="RACo_C_ter"/>
    <property type="match status" value="1"/>
</dbReference>
<feature type="domain" description="2Fe-2S ferredoxin-type" evidence="1">
    <location>
        <begin position="16"/>
        <end position="80"/>
    </location>
</feature>
<dbReference type="InterPro" id="IPR041414">
    <property type="entry name" value="Raco-like_middle"/>
</dbReference>
<gene>
    <name evidence="4" type="ORF">MM35RIKEN_22200</name>
</gene>
<dbReference type="Proteomes" id="UP000681343">
    <property type="component" value="Plasmid pMM35_01"/>
</dbReference>
<dbReference type="Gene3D" id="3.10.20.30">
    <property type="match status" value="1"/>
</dbReference>
<evidence type="ECO:0000259" key="1">
    <source>
        <dbReference type="Pfam" id="PF00111"/>
    </source>
</evidence>
<dbReference type="PANTHER" id="PTHR42895">
    <property type="entry name" value="IRON-SULFUR CLUSTER-BINDING PROTEIN-RELATED"/>
    <property type="match status" value="1"/>
</dbReference>
<dbReference type="InterPro" id="IPR001041">
    <property type="entry name" value="2Fe-2S_ferredoxin-type"/>
</dbReference>
<dbReference type="RefSeq" id="WP_212821865.1">
    <property type="nucleotide sequence ID" value="NZ_AP023416.1"/>
</dbReference>
<dbReference type="Gene3D" id="3.30.420.480">
    <property type="entry name" value="Domain of unknown function (DUF4445)"/>
    <property type="match status" value="1"/>
</dbReference>